<dbReference type="AlphaFoldDB" id="A0A2L2LC00"/>
<dbReference type="SUPFAM" id="SSF53098">
    <property type="entry name" value="Ribonuclease H-like"/>
    <property type="match status" value="1"/>
</dbReference>
<organism evidence="1 2">
    <name type="scientific">Agrobacterium tumefaciens</name>
    <dbReference type="NCBI Taxonomy" id="358"/>
    <lineage>
        <taxon>Bacteria</taxon>
        <taxon>Pseudomonadati</taxon>
        <taxon>Pseudomonadota</taxon>
        <taxon>Alphaproteobacteria</taxon>
        <taxon>Hyphomicrobiales</taxon>
        <taxon>Rhizobiaceae</taxon>
        <taxon>Rhizobium/Agrobacterium group</taxon>
        <taxon>Agrobacterium</taxon>
        <taxon>Agrobacterium tumefaciens complex</taxon>
    </lineage>
</organism>
<dbReference type="Gene3D" id="3.30.420.10">
    <property type="entry name" value="Ribonuclease H-like superfamily/Ribonuclease H"/>
    <property type="match status" value="1"/>
</dbReference>
<accession>A0A2L2LC00</accession>
<name>A0A2L2LC00_AGRTU</name>
<reference evidence="1 2" key="1">
    <citation type="submission" date="2018-02" db="EMBL/GenBank/DDBJ databases">
        <title>Complete genome sequence of Agrobacterium tumefaciens 1D1609.</title>
        <authorList>
            <person name="Cho S.-T."/>
            <person name="Haryono M."/>
            <person name="Chang H.-H."/>
            <person name="Santos M.N."/>
            <person name="Lai E.-M."/>
            <person name="Kuo C.-H."/>
        </authorList>
    </citation>
    <scope>NUCLEOTIDE SEQUENCE [LARGE SCALE GENOMIC DNA]</scope>
    <source>
        <strain evidence="1 2">1D1609</strain>
    </source>
</reference>
<dbReference type="GO" id="GO:0003676">
    <property type="term" value="F:nucleic acid binding"/>
    <property type="evidence" value="ECO:0007669"/>
    <property type="project" value="InterPro"/>
</dbReference>
<dbReference type="EMBL" id="CP026924">
    <property type="protein sequence ID" value="AVH41847.1"/>
    <property type="molecule type" value="Genomic_DNA"/>
</dbReference>
<dbReference type="RefSeq" id="WP_037093400.1">
    <property type="nucleotide sequence ID" value="NZ_CP026924.1"/>
</dbReference>
<evidence type="ECO:0000313" key="2">
    <source>
        <dbReference type="Proteomes" id="UP000237717"/>
    </source>
</evidence>
<evidence type="ECO:0000313" key="1">
    <source>
        <dbReference type="EMBL" id="AVH41847.1"/>
    </source>
</evidence>
<dbReference type="InterPro" id="IPR036397">
    <property type="entry name" value="RNaseH_sf"/>
</dbReference>
<dbReference type="InterPro" id="IPR012337">
    <property type="entry name" value="RNaseH-like_sf"/>
</dbReference>
<gene>
    <name evidence="1" type="ORF">At1D1609_17930</name>
</gene>
<proteinExistence type="predicted"/>
<sequence length="207" mass="23169">MTLILGFDPSKSTGWALFSPEREREDGNFSHIECGVFQMPDKADHYYTSDQIGMKVANLLRGIKERHKRLPDFAVLEQQILAKIANTSADAMIYPWIASSSIVATLANFGIPYGTLMPSSWRKSFFGQGFKPPLDKKGKNDWKAAAVDLCEQRGIELPKQKALAHNAAEACALAICWGIRDMNLHAGRYQQPWMNLIQQRNDRGVAA</sequence>
<protein>
    <submittedName>
        <fullName evidence="1">Uncharacterized protein</fullName>
    </submittedName>
</protein>
<dbReference type="Proteomes" id="UP000237717">
    <property type="component" value="Chromosome I"/>
</dbReference>